<protein>
    <submittedName>
        <fullName evidence="1">Uncharacterized protein</fullName>
    </submittedName>
</protein>
<sequence>MSHWSCVIRGDGVRSSESTELLWWLTSLCLGDLI</sequence>
<reference evidence="2" key="1">
    <citation type="journal article" date="2015" name="Nat. Plants">
        <title>Genome expansion of Arabis alpina linked with retrotransposition and reduced symmetric DNA methylation.</title>
        <authorList>
            <person name="Willing E.M."/>
            <person name="Rawat V."/>
            <person name="Mandakova T."/>
            <person name="Maumus F."/>
            <person name="James G.V."/>
            <person name="Nordstroem K.J."/>
            <person name="Becker C."/>
            <person name="Warthmann N."/>
            <person name="Chica C."/>
            <person name="Szarzynska B."/>
            <person name="Zytnicki M."/>
            <person name="Albani M.C."/>
            <person name="Kiefer C."/>
            <person name="Bergonzi S."/>
            <person name="Castaings L."/>
            <person name="Mateos J.L."/>
            <person name="Berns M.C."/>
            <person name="Bujdoso N."/>
            <person name="Piofczyk T."/>
            <person name="de Lorenzo L."/>
            <person name="Barrero-Sicilia C."/>
            <person name="Mateos I."/>
            <person name="Piednoel M."/>
            <person name="Hagmann J."/>
            <person name="Chen-Min-Tao R."/>
            <person name="Iglesias-Fernandez R."/>
            <person name="Schuster S.C."/>
            <person name="Alonso-Blanco C."/>
            <person name="Roudier F."/>
            <person name="Carbonero P."/>
            <person name="Paz-Ares J."/>
            <person name="Davis S.J."/>
            <person name="Pecinka A."/>
            <person name="Quesneville H."/>
            <person name="Colot V."/>
            <person name="Lysak M.A."/>
            <person name="Weigel D."/>
            <person name="Coupland G."/>
            <person name="Schneeberger K."/>
        </authorList>
    </citation>
    <scope>NUCLEOTIDE SEQUENCE [LARGE SCALE GENOMIC DNA]</scope>
    <source>
        <strain evidence="2">cv. Pajares</strain>
    </source>
</reference>
<name>A0A087GQC2_ARAAL</name>
<accession>A0A087GQC2</accession>
<organism evidence="1 2">
    <name type="scientific">Arabis alpina</name>
    <name type="common">Alpine rock-cress</name>
    <dbReference type="NCBI Taxonomy" id="50452"/>
    <lineage>
        <taxon>Eukaryota</taxon>
        <taxon>Viridiplantae</taxon>
        <taxon>Streptophyta</taxon>
        <taxon>Embryophyta</taxon>
        <taxon>Tracheophyta</taxon>
        <taxon>Spermatophyta</taxon>
        <taxon>Magnoliopsida</taxon>
        <taxon>eudicotyledons</taxon>
        <taxon>Gunneridae</taxon>
        <taxon>Pentapetalae</taxon>
        <taxon>rosids</taxon>
        <taxon>malvids</taxon>
        <taxon>Brassicales</taxon>
        <taxon>Brassicaceae</taxon>
        <taxon>Arabideae</taxon>
        <taxon>Arabis</taxon>
    </lineage>
</organism>
<proteinExistence type="predicted"/>
<evidence type="ECO:0000313" key="2">
    <source>
        <dbReference type="Proteomes" id="UP000029120"/>
    </source>
</evidence>
<dbReference type="Proteomes" id="UP000029120">
    <property type="component" value="Chromosome 6"/>
</dbReference>
<dbReference type="AlphaFoldDB" id="A0A087GQC2"/>
<dbReference type="Gramene" id="KFK32074">
    <property type="protein sequence ID" value="KFK32074"/>
    <property type="gene ID" value="AALP_AA6G196100"/>
</dbReference>
<dbReference type="EMBL" id="CM002874">
    <property type="protein sequence ID" value="KFK32074.1"/>
    <property type="molecule type" value="Genomic_DNA"/>
</dbReference>
<keyword evidence="2" id="KW-1185">Reference proteome</keyword>
<evidence type="ECO:0000313" key="1">
    <source>
        <dbReference type="EMBL" id="KFK32074.1"/>
    </source>
</evidence>
<gene>
    <name evidence="1" type="ordered locus">AALP_Aa6g196100</name>
</gene>